<gene>
    <name evidence="1" type="ORF">EVAR_7107_1</name>
</gene>
<protein>
    <submittedName>
        <fullName evidence="1">Uncharacterized protein</fullName>
    </submittedName>
</protein>
<accession>A0A4C2A5A6</accession>
<comment type="caution">
    <text evidence="1">The sequence shown here is derived from an EMBL/GenBank/DDBJ whole genome shotgun (WGS) entry which is preliminary data.</text>
</comment>
<organism evidence="1 2">
    <name type="scientific">Eumeta variegata</name>
    <name type="common">Bagworm moth</name>
    <name type="synonym">Eumeta japonica</name>
    <dbReference type="NCBI Taxonomy" id="151549"/>
    <lineage>
        <taxon>Eukaryota</taxon>
        <taxon>Metazoa</taxon>
        <taxon>Ecdysozoa</taxon>
        <taxon>Arthropoda</taxon>
        <taxon>Hexapoda</taxon>
        <taxon>Insecta</taxon>
        <taxon>Pterygota</taxon>
        <taxon>Neoptera</taxon>
        <taxon>Endopterygota</taxon>
        <taxon>Lepidoptera</taxon>
        <taxon>Glossata</taxon>
        <taxon>Ditrysia</taxon>
        <taxon>Tineoidea</taxon>
        <taxon>Psychidae</taxon>
        <taxon>Oiketicinae</taxon>
        <taxon>Eumeta</taxon>
    </lineage>
</organism>
<evidence type="ECO:0000313" key="2">
    <source>
        <dbReference type="Proteomes" id="UP000299102"/>
    </source>
</evidence>
<dbReference type="Proteomes" id="UP000299102">
    <property type="component" value="Unassembled WGS sequence"/>
</dbReference>
<reference evidence="1 2" key="1">
    <citation type="journal article" date="2019" name="Commun. Biol.">
        <title>The bagworm genome reveals a unique fibroin gene that provides high tensile strength.</title>
        <authorList>
            <person name="Kono N."/>
            <person name="Nakamura H."/>
            <person name="Ohtoshi R."/>
            <person name="Tomita M."/>
            <person name="Numata K."/>
            <person name="Arakawa K."/>
        </authorList>
    </citation>
    <scope>NUCLEOTIDE SEQUENCE [LARGE SCALE GENOMIC DNA]</scope>
</reference>
<sequence>MALNKAKDGRRRLTRYLRRRVPALAALHKSPPDQLRVSVQIESRHRTPRTSISLISRNGAEQTTRRHMRLLQRVRTAEAVRGPRTEPRAGGVRVQAHPGVVRRAGGRGQAPASAAFAVLDLPVDVGRPVPGDAVVRQRLQLGVEPHAALPHPEAQEVASLN</sequence>
<name>A0A4C2A5A6_EUMVA</name>
<dbReference type="AlphaFoldDB" id="A0A4C2A5A6"/>
<dbReference type="EMBL" id="BGZK01002567">
    <property type="protein sequence ID" value="GBP94962.1"/>
    <property type="molecule type" value="Genomic_DNA"/>
</dbReference>
<evidence type="ECO:0000313" key="1">
    <source>
        <dbReference type="EMBL" id="GBP94962.1"/>
    </source>
</evidence>
<keyword evidence="2" id="KW-1185">Reference proteome</keyword>
<proteinExistence type="predicted"/>